<evidence type="ECO:0000313" key="2">
    <source>
        <dbReference type="EMBL" id="NOV40901.1"/>
    </source>
</evidence>
<dbReference type="EMBL" id="GHWJ01008164">
    <property type="protein sequence ID" value="NOV40901.1"/>
    <property type="molecule type" value="Transcribed_RNA"/>
</dbReference>
<feature type="signal peptide" evidence="1">
    <location>
        <begin position="1"/>
        <end position="24"/>
    </location>
</feature>
<reference evidence="2" key="1">
    <citation type="submission" date="2019-09" db="EMBL/GenBank/DDBJ databases">
        <title>Organ-specific transcriptomic study of the physiology of the cattle tick, Rhipicephalus microplus.</title>
        <authorList>
            <person name="Tirloni L."/>
            <person name="Braz G."/>
            <person name="Gandara A.C.P."/>
            <person name="Sabadin G.A."/>
            <person name="da Silva R.M."/>
            <person name="Guizzo M.G."/>
            <person name="Machado J.A."/>
            <person name="Costa E.P."/>
            <person name="Gomes H.F."/>
            <person name="Moraes J."/>
            <person name="Mota M.B.S."/>
            <person name="Mesquita R.D."/>
            <person name="Alvarenga P.H."/>
            <person name="Alves F."/>
            <person name="Seixas A."/>
            <person name="da Fonseca R.N."/>
            <person name="Fogaca A."/>
            <person name="Logullo C."/>
            <person name="Tanaka A."/>
            <person name="Daffre S."/>
            <person name="Termignoni C."/>
            <person name="Vaz I.S.Jr."/>
            <person name="Oliveira P.L."/>
            <person name="Ribeiro J.M."/>
        </authorList>
    </citation>
    <scope>NUCLEOTIDE SEQUENCE</scope>
    <source>
        <strain evidence="2">Porto Alegre</strain>
    </source>
</reference>
<name>A0A6M2D664_RHIMP</name>
<accession>A0A6M2D664</accession>
<evidence type="ECO:0000256" key="1">
    <source>
        <dbReference type="SAM" id="SignalP"/>
    </source>
</evidence>
<sequence length="134" mass="14140">MTALSATSFALVLILGAFFRESSADEGFFRNRGPMPESLQALLHSEGDTQVLGKVDSFKASGTTGSSGTVTVAGELELPALAALPQHDCHIEVQVTERVRGHCSALTLLGKSFPVCKNGDRISVNNHECAHMAA</sequence>
<dbReference type="AlphaFoldDB" id="A0A6M2D664"/>
<organism evidence="2">
    <name type="scientific">Rhipicephalus microplus</name>
    <name type="common">Cattle tick</name>
    <name type="synonym">Boophilus microplus</name>
    <dbReference type="NCBI Taxonomy" id="6941"/>
    <lineage>
        <taxon>Eukaryota</taxon>
        <taxon>Metazoa</taxon>
        <taxon>Ecdysozoa</taxon>
        <taxon>Arthropoda</taxon>
        <taxon>Chelicerata</taxon>
        <taxon>Arachnida</taxon>
        <taxon>Acari</taxon>
        <taxon>Parasitiformes</taxon>
        <taxon>Ixodida</taxon>
        <taxon>Ixodoidea</taxon>
        <taxon>Ixodidae</taxon>
        <taxon>Rhipicephalinae</taxon>
        <taxon>Rhipicephalus</taxon>
        <taxon>Boophilus</taxon>
    </lineage>
</organism>
<dbReference type="VEuPathDB" id="VectorBase:LOC119169646"/>
<dbReference type="OrthoDB" id="6480055at2759"/>
<feature type="chain" id="PRO_5026862713" evidence="1">
    <location>
        <begin position="25"/>
        <end position="134"/>
    </location>
</feature>
<proteinExistence type="predicted"/>
<protein>
    <submittedName>
        <fullName evidence="2">Putative conserved secreted protein synganglion overexpressed</fullName>
    </submittedName>
</protein>
<keyword evidence="1" id="KW-0732">Signal</keyword>